<gene>
    <name evidence="3" type="primary">LOC108632259</name>
</gene>
<evidence type="ECO:0000313" key="3">
    <source>
        <dbReference type="RefSeq" id="XP_017892185.1"/>
    </source>
</evidence>
<reference evidence="3" key="1">
    <citation type="submission" date="2025-08" db="UniProtKB">
        <authorList>
            <consortium name="RefSeq"/>
        </authorList>
    </citation>
    <scope>IDENTIFICATION</scope>
    <source>
        <tissue evidence="3">Whole body</tissue>
    </source>
</reference>
<dbReference type="Pfam" id="PF11901">
    <property type="entry name" value="DM9"/>
    <property type="match status" value="1"/>
</dbReference>
<evidence type="ECO:0000259" key="1">
    <source>
        <dbReference type="Pfam" id="PF12248"/>
    </source>
</evidence>
<dbReference type="GeneID" id="108632259"/>
<dbReference type="Proteomes" id="UP000694925">
    <property type="component" value="Unplaced"/>
</dbReference>
<dbReference type="InterPro" id="IPR006616">
    <property type="entry name" value="DM9_repeat"/>
</dbReference>
<dbReference type="InterPro" id="IPR022041">
    <property type="entry name" value="Methyltransf_FA"/>
</dbReference>
<dbReference type="Pfam" id="PF12248">
    <property type="entry name" value="Methyltransf_FA"/>
    <property type="match status" value="1"/>
</dbReference>
<dbReference type="PANTHER" id="PTHR31649">
    <property type="entry name" value="AGAP009604-PA"/>
    <property type="match status" value="1"/>
</dbReference>
<feature type="domain" description="Farnesoic acid O-methyl transferase" evidence="1">
    <location>
        <begin position="11"/>
        <end position="139"/>
    </location>
</feature>
<dbReference type="SMART" id="SM00696">
    <property type="entry name" value="DM9"/>
    <property type="match status" value="2"/>
</dbReference>
<organism evidence="2 3">
    <name type="scientific">Ceratina calcarata</name>
    <dbReference type="NCBI Taxonomy" id="156304"/>
    <lineage>
        <taxon>Eukaryota</taxon>
        <taxon>Metazoa</taxon>
        <taxon>Ecdysozoa</taxon>
        <taxon>Arthropoda</taxon>
        <taxon>Hexapoda</taxon>
        <taxon>Insecta</taxon>
        <taxon>Pterygota</taxon>
        <taxon>Neoptera</taxon>
        <taxon>Endopterygota</taxon>
        <taxon>Hymenoptera</taxon>
        <taxon>Apocrita</taxon>
        <taxon>Aculeata</taxon>
        <taxon>Apoidea</taxon>
        <taxon>Anthophila</taxon>
        <taxon>Apidae</taxon>
        <taxon>Ceratina</taxon>
        <taxon>Zadontomerus</taxon>
    </lineage>
</organism>
<dbReference type="KEGG" id="ccal:108632259"/>
<name>A0AAJ7NFQ9_9HYME</name>
<protein>
    <submittedName>
        <fullName evidence="3">Uncharacterized protein LOC108632259 isoform X1</fullName>
    </submittedName>
</protein>
<proteinExistence type="predicted"/>
<sequence length="301" mass="34458">MSYMRIKTPDSLEYRYFPMTRSRLKLDIKAPHDARISLRTHLGGDSNEYEIIIGGWGNRMSVIRRNNEDLNVAEAETRNILDVMFTCHFWIQWRSDGTLNVGRENMGVFLSYKDRNPFVINYIGLGTAWGATGEFLFQESYSTSTALRQQIVDTSNFWVDFNASCGLPQNATKASEDGLYIGRANFENSLTPGSVRNNVCMIPWGGISNERNDFQVLCAKNVNWVKSWDGSVPLHALPTGETEDDYVLFIGRVLHEGVYYVGKVQHNHQTCYVPISGQEVSFRNYETLVICDYYMEEYIGR</sequence>
<keyword evidence="2" id="KW-1185">Reference proteome</keyword>
<dbReference type="AlphaFoldDB" id="A0AAJ7NFQ9"/>
<evidence type="ECO:0000313" key="2">
    <source>
        <dbReference type="Proteomes" id="UP000694925"/>
    </source>
</evidence>
<dbReference type="RefSeq" id="XP_017892185.1">
    <property type="nucleotide sequence ID" value="XM_018036696.2"/>
</dbReference>
<accession>A0AAJ7NFQ9</accession>
<dbReference type="PANTHER" id="PTHR31649:SF1">
    <property type="entry name" value="FARNESOIC ACID O-METHYL TRANSFERASE DOMAIN-CONTAINING PROTEIN"/>
    <property type="match status" value="1"/>
</dbReference>